<dbReference type="SUPFAM" id="SSF57845">
    <property type="entry name" value="B-box zinc-binding domain"/>
    <property type="match status" value="1"/>
</dbReference>
<evidence type="ECO:0000313" key="3">
    <source>
        <dbReference type="Proteomes" id="UP000092461"/>
    </source>
</evidence>
<feature type="region of interest" description="Disordered" evidence="1">
    <location>
        <begin position="129"/>
        <end position="151"/>
    </location>
</feature>
<evidence type="ECO:0000313" key="2">
    <source>
        <dbReference type="EnsemblMetazoa" id="LLOJ007046-PA"/>
    </source>
</evidence>
<dbReference type="EMBL" id="AJWK01023283">
    <property type="status" value="NOT_ANNOTATED_CDS"/>
    <property type="molecule type" value="Genomic_DNA"/>
</dbReference>
<dbReference type="Proteomes" id="UP000092461">
    <property type="component" value="Unassembled WGS sequence"/>
</dbReference>
<organism evidence="2 3">
    <name type="scientific">Lutzomyia longipalpis</name>
    <name type="common">Sand fly</name>
    <dbReference type="NCBI Taxonomy" id="7200"/>
    <lineage>
        <taxon>Eukaryota</taxon>
        <taxon>Metazoa</taxon>
        <taxon>Ecdysozoa</taxon>
        <taxon>Arthropoda</taxon>
        <taxon>Hexapoda</taxon>
        <taxon>Insecta</taxon>
        <taxon>Pterygota</taxon>
        <taxon>Neoptera</taxon>
        <taxon>Endopterygota</taxon>
        <taxon>Diptera</taxon>
        <taxon>Nematocera</taxon>
        <taxon>Psychodoidea</taxon>
        <taxon>Psychodidae</taxon>
        <taxon>Lutzomyia</taxon>
        <taxon>Lutzomyia</taxon>
    </lineage>
</organism>
<dbReference type="Pfam" id="PF22586">
    <property type="entry name" value="ANCHR-like_BBOX"/>
    <property type="match status" value="1"/>
</dbReference>
<dbReference type="AlphaFoldDB" id="A0A1B0CQ97"/>
<name>A0A1B0CQ97_LUTLO</name>
<protein>
    <submittedName>
        <fullName evidence="2">Uncharacterized protein</fullName>
    </submittedName>
</protein>
<feature type="region of interest" description="Disordered" evidence="1">
    <location>
        <begin position="1"/>
        <end position="23"/>
    </location>
</feature>
<dbReference type="PANTHER" id="PTHR46603:SF1">
    <property type="entry name" value="ABSCISSION_NOCUT CHECKPOINT REGULATOR"/>
    <property type="match status" value="1"/>
</dbReference>
<proteinExistence type="predicted"/>
<dbReference type="VEuPathDB" id="VectorBase:LLONM1_001091"/>
<dbReference type="VEuPathDB" id="VectorBase:LLOJ007046"/>
<sequence length="151" mass="17508">MSDSPKHPPIVASASGSLDGDDEIRKRLDKLREDRQPKNVPTEDEMRRRLANLRGQEYKEYSNAHVFAVDNRSDQEKMNDLLKQYAEESSIREAHDPAKDVERHATIRCLGCDGDLFCRECFKDIHDDEEYRGHQTKPYARKKTAQDSDDD</sequence>
<dbReference type="PANTHER" id="PTHR46603">
    <property type="entry name" value="ABSCISSION/NOCUT CHECKPOINT REGULATOR"/>
    <property type="match status" value="1"/>
</dbReference>
<keyword evidence="3" id="KW-1185">Reference proteome</keyword>
<dbReference type="EnsemblMetazoa" id="LLOJ007046-RA">
    <property type="protein sequence ID" value="LLOJ007046-PA"/>
    <property type="gene ID" value="LLOJ007046"/>
</dbReference>
<accession>A0A1B0CQ97</accession>
<reference evidence="2" key="1">
    <citation type="submission" date="2020-05" db="UniProtKB">
        <authorList>
            <consortium name="EnsemblMetazoa"/>
        </authorList>
    </citation>
    <scope>IDENTIFICATION</scope>
    <source>
        <strain evidence="2">Jacobina</strain>
    </source>
</reference>
<evidence type="ECO:0000256" key="1">
    <source>
        <dbReference type="SAM" id="MobiDB-lite"/>
    </source>
</evidence>
<dbReference type="EMBL" id="AJWK01023284">
    <property type="status" value="NOT_ANNOTATED_CDS"/>
    <property type="molecule type" value="Genomic_DNA"/>
</dbReference>